<evidence type="ECO:0000256" key="1">
    <source>
        <dbReference type="ARBA" id="ARBA00009179"/>
    </source>
</evidence>
<evidence type="ECO:0000256" key="5">
    <source>
        <dbReference type="RuleBase" id="RU004404"/>
    </source>
</evidence>
<dbReference type="GO" id="GO:0030288">
    <property type="term" value="C:outer membrane-bounded periplasmic space"/>
    <property type="evidence" value="ECO:0007669"/>
    <property type="project" value="TreeGrafter"/>
</dbReference>
<protein>
    <recommendedName>
        <fullName evidence="6">PDZ domain-containing protein</fullName>
    </recommendedName>
</protein>
<dbReference type="CDD" id="cd07560">
    <property type="entry name" value="Peptidase_S41_CPP"/>
    <property type="match status" value="1"/>
</dbReference>
<accession>A0A1G2K2K1</accession>
<dbReference type="Pfam" id="PF17820">
    <property type="entry name" value="PDZ_6"/>
    <property type="match status" value="1"/>
</dbReference>
<dbReference type="PROSITE" id="PS50106">
    <property type="entry name" value="PDZ"/>
    <property type="match status" value="1"/>
</dbReference>
<dbReference type="InterPro" id="IPR005151">
    <property type="entry name" value="Tail-specific_protease"/>
</dbReference>
<dbReference type="Pfam" id="PF03572">
    <property type="entry name" value="Peptidase_S41"/>
    <property type="match status" value="1"/>
</dbReference>
<dbReference type="InterPro" id="IPR036034">
    <property type="entry name" value="PDZ_sf"/>
</dbReference>
<keyword evidence="3 5" id="KW-0378">Hydrolase</keyword>
<evidence type="ECO:0000256" key="3">
    <source>
        <dbReference type="ARBA" id="ARBA00022801"/>
    </source>
</evidence>
<dbReference type="SMART" id="SM00228">
    <property type="entry name" value="PDZ"/>
    <property type="match status" value="1"/>
</dbReference>
<organism evidence="7 8">
    <name type="scientific">Candidatus Sungbacteria bacterium RIFCSPHIGHO2_01_FULL_47_32</name>
    <dbReference type="NCBI Taxonomy" id="1802264"/>
    <lineage>
        <taxon>Bacteria</taxon>
        <taxon>Candidatus Sungiibacteriota</taxon>
    </lineage>
</organism>
<dbReference type="InterPro" id="IPR004447">
    <property type="entry name" value="Peptidase_S41A"/>
</dbReference>
<dbReference type="GO" id="GO:0008236">
    <property type="term" value="F:serine-type peptidase activity"/>
    <property type="evidence" value="ECO:0007669"/>
    <property type="project" value="UniProtKB-KW"/>
</dbReference>
<dbReference type="InterPro" id="IPR055210">
    <property type="entry name" value="CtpA/B_N"/>
</dbReference>
<comment type="caution">
    <text evidence="7">The sequence shown here is derived from an EMBL/GenBank/DDBJ whole genome shotgun (WGS) entry which is preliminary data.</text>
</comment>
<evidence type="ECO:0000313" key="7">
    <source>
        <dbReference type="EMBL" id="OGZ93636.1"/>
    </source>
</evidence>
<dbReference type="InterPro" id="IPR041489">
    <property type="entry name" value="PDZ_6"/>
</dbReference>
<evidence type="ECO:0000256" key="2">
    <source>
        <dbReference type="ARBA" id="ARBA00022670"/>
    </source>
</evidence>
<dbReference type="GO" id="GO:0004175">
    <property type="term" value="F:endopeptidase activity"/>
    <property type="evidence" value="ECO:0007669"/>
    <property type="project" value="TreeGrafter"/>
</dbReference>
<dbReference type="Gene3D" id="3.30.750.44">
    <property type="match status" value="1"/>
</dbReference>
<dbReference type="EMBL" id="MHQC01000056">
    <property type="protein sequence ID" value="OGZ93636.1"/>
    <property type="molecule type" value="Genomic_DNA"/>
</dbReference>
<name>A0A1G2K2K1_9BACT</name>
<evidence type="ECO:0000259" key="6">
    <source>
        <dbReference type="PROSITE" id="PS50106"/>
    </source>
</evidence>
<dbReference type="GO" id="GO:0006508">
    <property type="term" value="P:proteolysis"/>
    <property type="evidence" value="ECO:0007669"/>
    <property type="project" value="UniProtKB-KW"/>
</dbReference>
<evidence type="ECO:0000256" key="4">
    <source>
        <dbReference type="ARBA" id="ARBA00022825"/>
    </source>
</evidence>
<proteinExistence type="inferred from homology"/>
<dbReference type="InterPro" id="IPR001478">
    <property type="entry name" value="PDZ"/>
</dbReference>
<dbReference type="FunFam" id="2.30.42.10:FF:000063">
    <property type="entry name" value="Peptidase, S41 family"/>
    <property type="match status" value="1"/>
</dbReference>
<comment type="similarity">
    <text evidence="1 5">Belongs to the peptidase S41A family.</text>
</comment>
<dbReference type="SMART" id="SM00245">
    <property type="entry name" value="TSPc"/>
    <property type="match status" value="1"/>
</dbReference>
<dbReference type="PANTHER" id="PTHR32060:SF30">
    <property type="entry name" value="CARBOXY-TERMINAL PROCESSING PROTEASE CTPA"/>
    <property type="match status" value="1"/>
</dbReference>
<gene>
    <name evidence="7" type="ORF">A2633_04755</name>
</gene>
<evidence type="ECO:0000313" key="8">
    <source>
        <dbReference type="Proteomes" id="UP000177152"/>
    </source>
</evidence>
<dbReference type="CDD" id="cd06782">
    <property type="entry name" value="cpPDZ_CPP-like"/>
    <property type="match status" value="1"/>
</dbReference>
<dbReference type="Gene3D" id="2.30.42.10">
    <property type="match status" value="1"/>
</dbReference>
<dbReference type="PANTHER" id="PTHR32060">
    <property type="entry name" value="TAIL-SPECIFIC PROTEASE"/>
    <property type="match status" value="1"/>
</dbReference>
<keyword evidence="2 5" id="KW-0645">Protease</keyword>
<keyword evidence="4 5" id="KW-0720">Serine protease</keyword>
<dbReference type="NCBIfam" id="TIGR00225">
    <property type="entry name" value="prc"/>
    <property type="match status" value="1"/>
</dbReference>
<dbReference type="Proteomes" id="UP000177152">
    <property type="component" value="Unassembled WGS sequence"/>
</dbReference>
<dbReference type="GO" id="GO:0007165">
    <property type="term" value="P:signal transduction"/>
    <property type="evidence" value="ECO:0007669"/>
    <property type="project" value="TreeGrafter"/>
</dbReference>
<dbReference type="InterPro" id="IPR029045">
    <property type="entry name" value="ClpP/crotonase-like_dom_sf"/>
</dbReference>
<feature type="domain" description="PDZ" evidence="6">
    <location>
        <begin position="120"/>
        <end position="190"/>
    </location>
</feature>
<reference evidence="7 8" key="1">
    <citation type="journal article" date="2016" name="Nat. Commun.">
        <title>Thousands of microbial genomes shed light on interconnected biogeochemical processes in an aquifer system.</title>
        <authorList>
            <person name="Anantharaman K."/>
            <person name="Brown C.T."/>
            <person name="Hug L.A."/>
            <person name="Sharon I."/>
            <person name="Castelle C.J."/>
            <person name="Probst A.J."/>
            <person name="Thomas B.C."/>
            <person name="Singh A."/>
            <person name="Wilkins M.J."/>
            <person name="Karaoz U."/>
            <person name="Brodie E.L."/>
            <person name="Williams K.H."/>
            <person name="Hubbard S.S."/>
            <person name="Banfield J.F."/>
        </authorList>
    </citation>
    <scope>NUCLEOTIDE SEQUENCE [LARGE SCALE GENOMIC DNA]</scope>
</reference>
<dbReference type="Pfam" id="PF22694">
    <property type="entry name" value="CtpB_N-like"/>
    <property type="match status" value="1"/>
</dbReference>
<dbReference type="SUPFAM" id="SSF52096">
    <property type="entry name" value="ClpP/crotonase"/>
    <property type="match status" value="1"/>
</dbReference>
<dbReference type="SUPFAM" id="SSF50156">
    <property type="entry name" value="PDZ domain-like"/>
    <property type="match status" value="1"/>
</dbReference>
<sequence length="407" mass="44744">MQKTIIKKIGIILAACAIIAVSFMSGVFLGEQRTPSPDYVINVSGKNPSVPLQHAADFSIFWDVWSRLEDKFVDKQKIDPEKLVFGAVDGMVKSLGDPYTVFFPPEEAKRFNDDIHGEFGGIGAEIGMRKGILTVISPLKDSPSEHAGILAGDKILKINSTSTLDLTLDEAVSYIRGEKGTPVLLTIVHEKAETAKEIKVIRGTIQIPVTDTKKLEAGIFYIHLYNFNENSPREFRKALIEFQNSGSTKLILDVRNNPGGYLQAAVDMASWFLPEGDVVAREHFSSGEELLYRSVGYRVLERTPVVVLINQGSASASEILAGALRDKRDIKLIGQKSFGKGSVQELEQLLGNASLKVTIAKWMTPNGHSINELGLEPDIAVEIKQEDVDNTRDPQLDKAVEVLKSVK</sequence>
<dbReference type="Gene3D" id="3.90.226.10">
    <property type="entry name" value="2-enoyl-CoA Hydratase, Chain A, domain 1"/>
    <property type="match status" value="1"/>
</dbReference>
<dbReference type="AlphaFoldDB" id="A0A1G2K2K1"/>